<proteinExistence type="predicted"/>
<gene>
    <name evidence="1" type="ORF">GCM10023094_46710</name>
</gene>
<evidence type="ECO:0000313" key="1">
    <source>
        <dbReference type="EMBL" id="GAA4487801.1"/>
    </source>
</evidence>
<reference evidence="2" key="1">
    <citation type="journal article" date="2019" name="Int. J. Syst. Evol. Microbiol.">
        <title>The Global Catalogue of Microorganisms (GCM) 10K type strain sequencing project: providing services to taxonomists for standard genome sequencing and annotation.</title>
        <authorList>
            <consortium name="The Broad Institute Genomics Platform"/>
            <consortium name="The Broad Institute Genome Sequencing Center for Infectious Disease"/>
            <person name="Wu L."/>
            <person name="Ma J."/>
        </authorList>
    </citation>
    <scope>NUCLEOTIDE SEQUENCE [LARGE SCALE GENOMIC DNA]</scope>
    <source>
        <strain evidence="2">JCM 32206</strain>
    </source>
</reference>
<organism evidence="1 2">
    <name type="scientific">Rhodococcus olei</name>
    <dbReference type="NCBI Taxonomy" id="2161675"/>
    <lineage>
        <taxon>Bacteria</taxon>
        <taxon>Bacillati</taxon>
        <taxon>Actinomycetota</taxon>
        <taxon>Actinomycetes</taxon>
        <taxon>Mycobacteriales</taxon>
        <taxon>Nocardiaceae</taxon>
        <taxon>Rhodococcus</taxon>
    </lineage>
</organism>
<sequence>MKAIRSELVTPPVTVAVPGVGPVTAATERSTPMSTLIFDALLPYVGQKNATELAQLLAVGP</sequence>
<protein>
    <submittedName>
        <fullName evidence="1">Uncharacterized protein</fullName>
    </submittedName>
</protein>
<dbReference type="Proteomes" id="UP001501183">
    <property type="component" value="Unassembled WGS sequence"/>
</dbReference>
<evidence type="ECO:0000313" key="2">
    <source>
        <dbReference type="Proteomes" id="UP001501183"/>
    </source>
</evidence>
<keyword evidence="2" id="KW-1185">Reference proteome</keyword>
<comment type="caution">
    <text evidence="1">The sequence shown here is derived from an EMBL/GenBank/DDBJ whole genome shotgun (WGS) entry which is preliminary data.</text>
</comment>
<dbReference type="EMBL" id="BAABFB010000070">
    <property type="protein sequence ID" value="GAA4487801.1"/>
    <property type="molecule type" value="Genomic_DNA"/>
</dbReference>
<name>A0ABP8PHE9_9NOCA</name>
<accession>A0ABP8PHE9</accession>